<dbReference type="SUPFAM" id="SSF56784">
    <property type="entry name" value="HAD-like"/>
    <property type="match status" value="1"/>
</dbReference>
<gene>
    <name evidence="5" type="ORF">BC748_1443</name>
</gene>
<dbReference type="NCBIfam" id="TIGR01549">
    <property type="entry name" value="HAD-SF-IA-v1"/>
    <property type="match status" value="1"/>
</dbReference>
<evidence type="ECO:0000256" key="4">
    <source>
        <dbReference type="ARBA" id="ARBA00022842"/>
    </source>
</evidence>
<keyword evidence="4" id="KW-0460">Magnesium</keyword>
<dbReference type="SFLD" id="SFLDS00003">
    <property type="entry name" value="Haloacid_Dehalogenase"/>
    <property type="match status" value="1"/>
</dbReference>
<comment type="cofactor">
    <cofactor evidence="1">
        <name>Mg(2+)</name>
        <dbReference type="ChEBI" id="CHEBI:18420"/>
    </cofactor>
</comment>
<dbReference type="PANTHER" id="PTHR46470:SF2">
    <property type="entry name" value="GLYCERALDEHYDE 3-PHOSPHATE PHOSPHATASE"/>
    <property type="match status" value="1"/>
</dbReference>
<dbReference type="GO" id="GO:0046872">
    <property type="term" value="F:metal ion binding"/>
    <property type="evidence" value="ECO:0007669"/>
    <property type="project" value="UniProtKB-KW"/>
</dbReference>
<dbReference type="InterPro" id="IPR041492">
    <property type="entry name" value="HAD_2"/>
</dbReference>
<dbReference type="RefSeq" id="WP_133532742.1">
    <property type="nucleotide sequence ID" value="NZ_SNXR01000013.1"/>
</dbReference>
<evidence type="ECO:0000313" key="5">
    <source>
        <dbReference type="EMBL" id="TDP59200.1"/>
    </source>
</evidence>
<comment type="caution">
    <text evidence="5">The sequence shown here is derived from an EMBL/GenBank/DDBJ whole genome shotgun (WGS) entry which is preliminary data.</text>
</comment>
<dbReference type="InterPro" id="IPR006439">
    <property type="entry name" value="HAD-SF_hydro_IA"/>
</dbReference>
<dbReference type="OrthoDB" id="9809962at2"/>
<evidence type="ECO:0000256" key="3">
    <source>
        <dbReference type="ARBA" id="ARBA00022801"/>
    </source>
</evidence>
<dbReference type="Pfam" id="PF13419">
    <property type="entry name" value="HAD_2"/>
    <property type="match status" value="1"/>
</dbReference>
<dbReference type="InterPro" id="IPR051400">
    <property type="entry name" value="HAD-like_hydrolase"/>
</dbReference>
<keyword evidence="6" id="KW-1185">Reference proteome</keyword>
<sequence>MTKTVVFDLDDTIVKEIEYLKSAFNSIAEYVDIKNETLFEQMMEWYFDKQNVFQNIINQYQNIEIQTLKNIYRNHFPNFNSQSEERNLLIDLKNKGYKLGLITDGFSITQRNKIKALNIENLFDLIIISEEFGSEKPNKKNYEVFHKFKTDDYYYIGDNVKKDFVTPNELGWKTICILDDGNNIHKQDFNKEVLYLPQIRLSNLLDINL</sequence>
<name>A0A4R6QAJ0_9FLAO</name>
<protein>
    <submittedName>
        <fullName evidence="5">Putative hydrolase of the HAD superfamily</fullName>
    </submittedName>
</protein>
<keyword evidence="3 5" id="KW-0378">Hydrolase</keyword>
<dbReference type="AlphaFoldDB" id="A0A4R6QAJ0"/>
<dbReference type="GO" id="GO:0044281">
    <property type="term" value="P:small molecule metabolic process"/>
    <property type="evidence" value="ECO:0007669"/>
    <property type="project" value="UniProtKB-ARBA"/>
</dbReference>
<organism evidence="5 6">
    <name type="scientific">Flavobacterium dankookense</name>
    <dbReference type="NCBI Taxonomy" id="706186"/>
    <lineage>
        <taxon>Bacteria</taxon>
        <taxon>Pseudomonadati</taxon>
        <taxon>Bacteroidota</taxon>
        <taxon>Flavobacteriia</taxon>
        <taxon>Flavobacteriales</taxon>
        <taxon>Flavobacteriaceae</taxon>
        <taxon>Flavobacterium</taxon>
    </lineage>
</organism>
<dbReference type="EMBL" id="SNXR01000013">
    <property type="protein sequence ID" value="TDP59200.1"/>
    <property type="molecule type" value="Genomic_DNA"/>
</dbReference>
<evidence type="ECO:0000256" key="1">
    <source>
        <dbReference type="ARBA" id="ARBA00001946"/>
    </source>
</evidence>
<dbReference type="PANTHER" id="PTHR46470">
    <property type="entry name" value="N-ACYLNEURAMINATE-9-PHOSPHATASE"/>
    <property type="match status" value="1"/>
</dbReference>
<dbReference type="InterPro" id="IPR023214">
    <property type="entry name" value="HAD_sf"/>
</dbReference>
<dbReference type="Gene3D" id="1.10.150.520">
    <property type="match status" value="1"/>
</dbReference>
<dbReference type="GO" id="GO:0016791">
    <property type="term" value="F:phosphatase activity"/>
    <property type="evidence" value="ECO:0007669"/>
    <property type="project" value="TreeGrafter"/>
</dbReference>
<dbReference type="Proteomes" id="UP000295260">
    <property type="component" value="Unassembled WGS sequence"/>
</dbReference>
<evidence type="ECO:0000313" key="6">
    <source>
        <dbReference type="Proteomes" id="UP000295260"/>
    </source>
</evidence>
<dbReference type="InterPro" id="IPR036412">
    <property type="entry name" value="HAD-like_sf"/>
</dbReference>
<reference evidence="5 6" key="1">
    <citation type="submission" date="2019-03" db="EMBL/GenBank/DDBJ databases">
        <title>Genomic Encyclopedia of Archaeal and Bacterial Type Strains, Phase II (KMG-II): from individual species to whole genera.</title>
        <authorList>
            <person name="Goeker M."/>
        </authorList>
    </citation>
    <scope>NUCLEOTIDE SEQUENCE [LARGE SCALE GENOMIC DNA]</scope>
    <source>
        <strain evidence="5 6">DSM 25687</strain>
    </source>
</reference>
<proteinExistence type="predicted"/>
<dbReference type="Gene3D" id="3.40.50.1000">
    <property type="entry name" value="HAD superfamily/HAD-like"/>
    <property type="match status" value="1"/>
</dbReference>
<dbReference type="SFLD" id="SFLDG01129">
    <property type="entry name" value="C1.5:_HAD__Beta-PGM__Phosphata"/>
    <property type="match status" value="1"/>
</dbReference>
<evidence type="ECO:0000256" key="2">
    <source>
        <dbReference type="ARBA" id="ARBA00022723"/>
    </source>
</evidence>
<accession>A0A4R6QAJ0</accession>
<keyword evidence="2" id="KW-0479">Metal-binding</keyword>